<proteinExistence type="predicted"/>
<evidence type="ECO:0000313" key="6">
    <source>
        <dbReference type="Proteomes" id="UP001501116"/>
    </source>
</evidence>
<feature type="domain" description="Glycosyltransferase subfamily 4-like N-terminal" evidence="4">
    <location>
        <begin position="27"/>
        <end position="158"/>
    </location>
</feature>
<evidence type="ECO:0000256" key="1">
    <source>
        <dbReference type="ARBA" id="ARBA00022676"/>
    </source>
</evidence>
<sequence length="411" mass="45146">MAQAAGPAEGRNMRIVVVNNFFPPRVGGSAHMSASLAEQYAADGHEVLAVTAAYGDAPAEEEKHGYRVVRLPAMKMPQIGLSIDFDMTFSSVRPGNWRKLRKLLDEFKPDAVHLHGQFFDLSWMAGLYARRRGIPVVLTIHTLLISEKKLYGAVFRFLDACLVRPILGIIKPRYVILDKLGVDYCVQRYKTSDANSDYYPIAVDTEHFEKPLTKDVRAENEIGDAPLIVSLGHVIPLRNRLPLVEAMPGILEKHPDTKVVVVGRVYHDAFLKRAEELGVRDAFIVKGAVPKDDVPAYFDAADIVTHDLNGGCGTASLEAMLSGTATIASAALDNYPGIELRNGENILFVPPDDPAAVRETVVELLDDPVKREAIAKRQSAMVRDNFGLDVVAGEHLRTFEKLVAEKAGKDG</sequence>
<evidence type="ECO:0000256" key="2">
    <source>
        <dbReference type="ARBA" id="ARBA00022679"/>
    </source>
</evidence>
<feature type="domain" description="Glycosyl transferase family 1" evidence="3">
    <location>
        <begin position="217"/>
        <end position="377"/>
    </location>
</feature>
<dbReference type="InterPro" id="IPR028098">
    <property type="entry name" value="Glyco_trans_4-like_N"/>
</dbReference>
<protein>
    <submittedName>
        <fullName evidence="5">Glycosyltransferase family 4 protein</fullName>
    </submittedName>
</protein>
<dbReference type="Pfam" id="PF00534">
    <property type="entry name" value="Glycos_transf_1"/>
    <property type="match status" value="1"/>
</dbReference>
<dbReference type="InterPro" id="IPR001296">
    <property type="entry name" value="Glyco_trans_1"/>
</dbReference>
<dbReference type="InterPro" id="IPR050194">
    <property type="entry name" value="Glycosyltransferase_grp1"/>
</dbReference>
<dbReference type="Pfam" id="PF13579">
    <property type="entry name" value="Glyco_trans_4_4"/>
    <property type="match status" value="1"/>
</dbReference>
<name>A0ABP5BXQ4_9PSEU</name>
<dbReference type="Proteomes" id="UP001501116">
    <property type="component" value="Unassembled WGS sequence"/>
</dbReference>
<evidence type="ECO:0000259" key="4">
    <source>
        <dbReference type="Pfam" id="PF13579"/>
    </source>
</evidence>
<evidence type="ECO:0000259" key="3">
    <source>
        <dbReference type="Pfam" id="PF00534"/>
    </source>
</evidence>
<gene>
    <name evidence="5" type="ORF">GCM10009754_22780</name>
</gene>
<dbReference type="EMBL" id="BAAANN010000007">
    <property type="protein sequence ID" value="GAA1953061.1"/>
    <property type="molecule type" value="Genomic_DNA"/>
</dbReference>
<keyword evidence="6" id="KW-1185">Reference proteome</keyword>
<evidence type="ECO:0000313" key="5">
    <source>
        <dbReference type="EMBL" id="GAA1953061.1"/>
    </source>
</evidence>
<dbReference type="SUPFAM" id="SSF53756">
    <property type="entry name" value="UDP-Glycosyltransferase/glycogen phosphorylase"/>
    <property type="match status" value="1"/>
</dbReference>
<accession>A0ABP5BXQ4</accession>
<reference evidence="6" key="1">
    <citation type="journal article" date="2019" name="Int. J. Syst. Evol. Microbiol.">
        <title>The Global Catalogue of Microorganisms (GCM) 10K type strain sequencing project: providing services to taxonomists for standard genome sequencing and annotation.</title>
        <authorList>
            <consortium name="The Broad Institute Genomics Platform"/>
            <consortium name="The Broad Institute Genome Sequencing Center for Infectious Disease"/>
            <person name="Wu L."/>
            <person name="Ma J."/>
        </authorList>
    </citation>
    <scope>NUCLEOTIDE SEQUENCE [LARGE SCALE GENOMIC DNA]</scope>
    <source>
        <strain evidence="6">JCM 14545</strain>
    </source>
</reference>
<comment type="caution">
    <text evidence="5">The sequence shown here is derived from an EMBL/GenBank/DDBJ whole genome shotgun (WGS) entry which is preliminary data.</text>
</comment>
<dbReference type="Gene3D" id="3.40.50.2000">
    <property type="entry name" value="Glycogen Phosphorylase B"/>
    <property type="match status" value="2"/>
</dbReference>
<keyword evidence="2" id="KW-0808">Transferase</keyword>
<organism evidence="5 6">
    <name type="scientific">Amycolatopsis minnesotensis</name>
    <dbReference type="NCBI Taxonomy" id="337894"/>
    <lineage>
        <taxon>Bacteria</taxon>
        <taxon>Bacillati</taxon>
        <taxon>Actinomycetota</taxon>
        <taxon>Actinomycetes</taxon>
        <taxon>Pseudonocardiales</taxon>
        <taxon>Pseudonocardiaceae</taxon>
        <taxon>Amycolatopsis</taxon>
    </lineage>
</organism>
<dbReference type="PANTHER" id="PTHR45947">
    <property type="entry name" value="SULFOQUINOVOSYL TRANSFERASE SQD2"/>
    <property type="match status" value="1"/>
</dbReference>
<keyword evidence="1" id="KW-0328">Glycosyltransferase</keyword>
<dbReference type="PANTHER" id="PTHR45947:SF3">
    <property type="entry name" value="SULFOQUINOVOSYL TRANSFERASE SQD2"/>
    <property type="match status" value="1"/>
</dbReference>
<dbReference type="CDD" id="cd03801">
    <property type="entry name" value="GT4_PimA-like"/>
    <property type="match status" value="1"/>
</dbReference>